<feature type="binding site" evidence="9">
    <location>
        <position position="178"/>
    </location>
    <ligand>
        <name>Zn(2+)</name>
        <dbReference type="ChEBI" id="CHEBI:29105"/>
    </ligand>
</feature>
<feature type="binding site" evidence="9">
    <location>
        <position position="182"/>
    </location>
    <ligand>
        <name>Zn(2+)</name>
        <dbReference type="ChEBI" id="CHEBI:29105"/>
    </ligand>
</feature>
<comment type="function">
    <text evidence="7">Hydrolysis of the deoxyribose N-glycosidic bond to excise 3-methyladenine from the damaged DNA polymer formed by alkylation lesions.</text>
</comment>
<dbReference type="SUPFAM" id="SSF48150">
    <property type="entry name" value="DNA-glycosylase"/>
    <property type="match status" value="1"/>
</dbReference>
<dbReference type="EMBL" id="QGDL01000001">
    <property type="protein sequence ID" value="PWJ32212.1"/>
    <property type="molecule type" value="Genomic_DNA"/>
</dbReference>
<keyword evidence="3" id="KW-0378">Hydrolase</keyword>
<comment type="caution">
    <text evidence="10">The sequence shown here is derived from an EMBL/GenBank/DDBJ whole genome shotgun (WGS) entry which is preliminary data.</text>
</comment>
<dbReference type="GO" id="GO:0046872">
    <property type="term" value="F:metal ion binding"/>
    <property type="evidence" value="ECO:0007669"/>
    <property type="project" value="UniProtKB-KW"/>
</dbReference>
<name>A0A2Y9B875_9FIRM</name>
<keyword evidence="5" id="KW-0234">DNA repair</keyword>
<dbReference type="GO" id="GO:0006284">
    <property type="term" value="P:base-excision repair"/>
    <property type="evidence" value="ECO:0007669"/>
    <property type="project" value="InterPro"/>
</dbReference>
<evidence type="ECO:0000313" key="10">
    <source>
        <dbReference type="EMBL" id="PWJ32212.1"/>
    </source>
</evidence>
<evidence type="ECO:0000256" key="5">
    <source>
        <dbReference type="ARBA" id="ARBA00023204"/>
    </source>
</evidence>
<evidence type="ECO:0000256" key="9">
    <source>
        <dbReference type="PIRSR" id="PIRSR605019-1"/>
    </source>
</evidence>
<evidence type="ECO:0000256" key="7">
    <source>
        <dbReference type="ARBA" id="ARBA00057608"/>
    </source>
</evidence>
<evidence type="ECO:0000256" key="1">
    <source>
        <dbReference type="ARBA" id="ARBA00022723"/>
    </source>
</evidence>
<evidence type="ECO:0000256" key="4">
    <source>
        <dbReference type="ARBA" id="ARBA00022833"/>
    </source>
</evidence>
<dbReference type="PANTHER" id="PTHR30037:SF4">
    <property type="entry name" value="DNA-3-METHYLADENINE GLYCOSYLASE I"/>
    <property type="match status" value="1"/>
</dbReference>
<evidence type="ECO:0000313" key="11">
    <source>
        <dbReference type="Proteomes" id="UP000245845"/>
    </source>
</evidence>
<evidence type="ECO:0000256" key="6">
    <source>
        <dbReference type="ARBA" id="ARBA00052558"/>
    </source>
</evidence>
<keyword evidence="2" id="KW-0227">DNA damage</keyword>
<dbReference type="Proteomes" id="UP000245845">
    <property type="component" value="Unassembled WGS sequence"/>
</dbReference>
<dbReference type="InterPro" id="IPR011257">
    <property type="entry name" value="DNA_glycosylase"/>
</dbReference>
<dbReference type="AlphaFoldDB" id="A0A2Y9B875"/>
<accession>A0A2Y9B875</accession>
<comment type="catalytic activity">
    <reaction evidence="6">
        <text>Hydrolysis of alkylated DNA, releasing 3-methyladenine.</text>
        <dbReference type="EC" id="3.2.2.20"/>
    </reaction>
</comment>
<dbReference type="InterPro" id="IPR052891">
    <property type="entry name" value="DNA-3mA_glycosylase"/>
</dbReference>
<gene>
    <name evidence="10" type="ORF">A8806_101500</name>
</gene>
<dbReference type="EC" id="3.2.2.20" evidence="8"/>
<dbReference type="Pfam" id="PF03352">
    <property type="entry name" value="Adenine_glyco"/>
    <property type="match status" value="1"/>
</dbReference>
<dbReference type="RefSeq" id="WP_109729570.1">
    <property type="nucleotide sequence ID" value="NZ_BAAACK010000007.1"/>
</dbReference>
<dbReference type="FunFam" id="1.10.340.30:FF:000009">
    <property type="entry name" value="DNA-3-methyladenine glycosylase I"/>
    <property type="match status" value="1"/>
</dbReference>
<evidence type="ECO:0000256" key="8">
    <source>
        <dbReference type="ARBA" id="ARBA00066766"/>
    </source>
</evidence>
<proteinExistence type="predicted"/>
<dbReference type="GO" id="GO:0008725">
    <property type="term" value="F:DNA-3-methyladenine glycosylase activity"/>
    <property type="evidence" value="ECO:0007669"/>
    <property type="project" value="UniProtKB-EC"/>
</dbReference>
<feature type="binding site" evidence="9">
    <location>
        <position position="20"/>
    </location>
    <ligand>
        <name>Zn(2+)</name>
        <dbReference type="ChEBI" id="CHEBI:29105"/>
    </ligand>
</feature>
<dbReference type="OrthoDB" id="9807664at2"/>
<evidence type="ECO:0000256" key="2">
    <source>
        <dbReference type="ARBA" id="ARBA00022763"/>
    </source>
</evidence>
<organism evidence="10 11">
    <name type="scientific">Faecalicatena orotica</name>
    <dbReference type="NCBI Taxonomy" id="1544"/>
    <lineage>
        <taxon>Bacteria</taxon>
        <taxon>Bacillati</taxon>
        <taxon>Bacillota</taxon>
        <taxon>Clostridia</taxon>
        <taxon>Lachnospirales</taxon>
        <taxon>Lachnospiraceae</taxon>
        <taxon>Faecalicatena</taxon>
    </lineage>
</organism>
<protein>
    <recommendedName>
        <fullName evidence="8">DNA-3-methyladenine glycosylase I</fullName>
        <ecNumber evidence="8">3.2.2.20</ecNumber>
    </recommendedName>
</protein>
<reference evidence="10 11" key="1">
    <citation type="submission" date="2018-05" db="EMBL/GenBank/DDBJ databases">
        <title>The Hungate 1000. A catalogue of reference genomes from the rumen microbiome.</title>
        <authorList>
            <person name="Kelly W."/>
        </authorList>
    </citation>
    <scope>NUCLEOTIDE SEQUENCE [LARGE SCALE GENOMIC DNA]</scope>
    <source>
        <strain evidence="10 11">NLAE-zl-C242</strain>
    </source>
</reference>
<keyword evidence="11" id="KW-1185">Reference proteome</keyword>
<dbReference type="InterPro" id="IPR005019">
    <property type="entry name" value="Adenine_glyco"/>
</dbReference>
<evidence type="ECO:0000256" key="3">
    <source>
        <dbReference type="ARBA" id="ARBA00022801"/>
    </source>
</evidence>
<keyword evidence="1 9" id="KW-0479">Metal-binding</keyword>
<dbReference type="PANTHER" id="PTHR30037">
    <property type="entry name" value="DNA-3-METHYLADENINE GLYCOSYLASE 1"/>
    <property type="match status" value="1"/>
</dbReference>
<keyword evidence="4 9" id="KW-0862">Zinc</keyword>
<dbReference type="Gene3D" id="1.10.340.30">
    <property type="entry name" value="Hypothetical protein, domain 2"/>
    <property type="match status" value="1"/>
</dbReference>
<feature type="binding site" evidence="9">
    <location>
        <position position="7"/>
    </location>
    <ligand>
        <name>Zn(2+)</name>
        <dbReference type="ChEBI" id="CHEBI:29105"/>
    </ligand>
</feature>
<sequence>MDNKTRCSWAGDTPIYIDYHDNEWGRPVHDDAKLFEMLILESMQAGLSWITILKKREAFREAFDGFDPEKVAHYGDDKIEELMSNEKIIRNRRKISAAVNNANLFLKIQEEYGSFDKFIWSYVDGTPVTGHWENIEDLPANTALSDRISKDLKDMGFKFLGTTIVYSFLQATGIVNDHIKDCFVYEEVKHS</sequence>